<sequence>MWFIYLKIAVIQNMNLSIFVLKYRQVVRFSTKMIKMTSDFNFLKQLYNAFDPFQPLPAGDPAYVDCQEVRGDGDILEALGKEILYSDRNTCQLYAGHRGAGKSTELLRLQQYLDEKRFFVVYFPADEKDIDPEDVQYTDILLACTRNILAAFKDKTNSPAILNWLKGRFEDLKDFLQTEISLDELSIELQLLLLAKITTKIRSEPNERRKIRDLINPHTTTLTQALNEFIQDVKKNLPSGYDELVLIADNLDRIVPVIQGQDRSNHDQIFIDRNEQLKALDCHLVYTVPISLIYSDRSASLTDIYGTPQVLPMIMVQTPKNEPYPPGINKVIEVLQKRLTTIDPSKSIVHLFDNRESLENLCLMSGGHVRNLLLLMKEALKYTNTLPISKKALQRSISELRNTYKNTIYFNEWEALAKVHKSKEIVNDQLYRGLLFNRCILEYRYQEPDGETKFWYDIHPLIKGIKEFQDAYNQLYPE</sequence>
<evidence type="ECO:0008006" key="3">
    <source>
        <dbReference type="Google" id="ProtNLM"/>
    </source>
</evidence>
<dbReference type="AlphaFoldDB" id="A0A479ZX32"/>
<accession>A0A479ZX32</accession>
<dbReference type="Proteomes" id="UP000300142">
    <property type="component" value="Unassembled WGS sequence"/>
</dbReference>
<gene>
    <name evidence="1" type="ORF">SR1949_08280</name>
</gene>
<dbReference type="EMBL" id="BJCE01000016">
    <property type="protein sequence ID" value="GCL35731.1"/>
    <property type="molecule type" value="Genomic_DNA"/>
</dbReference>
<name>A0A479ZX32_9CYAN</name>
<protein>
    <recommendedName>
        <fullName evidence="3">Orc1-like AAA ATPase domain-containing protein</fullName>
    </recommendedName>
</protein>
<comment type="caution">
    <text evidence="1">The sequence shown here is derived from an EMBL/GenBank/DDBJ whole genome shotgun (WGS) entry which is preliminary data.</text>
</comment>
<keyword evidence="2" id="KW-1185">Reference proteome</keyword>
<organism evidence="1 2">
    <name type="scientific">Sphaerospermopsis reniformis</name>
    <dbReference type="NCBI Taxonomy" id="531300"/>
    <lineage>
        <taxon>Bacteria</taxon>
        <taxon>Bacillati</taxon>
        <taxon>Cyanobacteriota</taxon>
        <taxon>Cyanophyceae</taxon>
        <taxon>Nostocales</taxon>
        <taxon>Aphanizomenonaceae</taxon>
        <taxon>Sphaerospermopsis</taxon>
    </lineage>
</organism>
<evidence type="ECO:0000313" key="1">
    <source>
        <dbReference type="EMBL" id="GCL35731.1"/>
    </source>
</evidence>
<reference evidence="2" key="1">
    <citation type="submission" date="2019-02" db="EMBL/GenBank/DDBJ databases">
        <title>Draft genome sequence of Sphaerospermopsis reniformis NIES-1949.</title>
        <authorList>
            <person name="Yamaguchi H."/>
            <person name="Suzuki S."/>
            <person name="Kawachi M."/>
        </authorList>
    </citation>
    <scope>NUCLEOTIDE SEQUENCE [LARGE SCALE GENOMIC DNA]</scope>
    <source>
        <strain evidence="2">NIES-1949</strain>
    </source>
</reference>
<proteinExistence type="predicted"/>
<evidence type="ECO:0000313" key="2">
    <source>
        <dbReference type="Proteomes" id="UP000300142"/>
    </source>
</evidence>